<dbReference type="GO" id="GO:0005886">
    <property type="term" value="C:plasma membrane"/>
    <property type="evidence" value="ECO:0007669"/>
    <property type="project" value="UniProtKB-SubCell"/>
</dbReference>
<dbReference type="InterPro" id="IPR047196">
    <property type="entry name" value="YidC_ALB_C"/>
</dbReference>
<dbReference type="NCBIfam" id="TIGR03592">
    <property type="entry name" value="yidC_oxa1_cterm"/>
    <property type="match status" value="1"/>
</dbReference>
<dbReference type="GO" id="GO:0015031">
    <property type="term" value="P:protein transport"/>
    <property type="evidence" value="ECO:0007669"/>
    <property type="project" value="UniProtKB-KW"/>
</dbReference>
<dbReference type="PANTHER" id="PTHR12428">
    <property type="entry name" value="OXA1"/>
    <property type="match status" value="1"/>
</dbReference>
<comment type="similarity">
    <text evidence="9">Belongs to the OXA1/ALB3/YidC family.</text>
</comment>
<keyword evidence="6 11" id="KW-1133">Transmembrane helix</keyword>
<keyword evidence="3" id="KW-1003">Cell membrane</keyword>
<feature type="compositionally biased region" description="Basic and acidic residues" evidence="10">
    <location>
        <begin position="295"/>
        <end position="306"/>
    </location>
</feature>
<evidence type="ECO:0000256" key="10">
    <source>
        <dbReference type="SAM" id="MobiDB-lite"/>
    </source>
</evidence>
<dbReference type="CDD" id="cd20070">
    <property type="entry name" value="5TM_YidC_Alb3"/>
    <property type="match status" value="1"/>
</dbReference>
<evidence type="ECO:0000256" key="8">
    <source>
        <dbReference type="ARBA" id="ARBA00023186"/>
    </source>
</evidence>
<evidence type="ECO:0000256" key="3">
    <source>
        <dbReference type="ARBA" id="ARBA00022475"/>
    </source>
</evidence>
<name>A0A6N2UL43_9FIRM</name>
<sequence>MMRTIYAILGYPLGWIMFLCYHLVNNYGLALILFTILTKLVLVPFAVKQQKSMVKMAAFRPKMEEIQKKYANNKEKLNEELLKLYEKENYNPMSGCLPVLIQFPILFGLIDVIYYPLKHILRLPADTINAATEIAKQVLGEGGMNMHSVEMSIINAVHQNAGAFSSLGADVVDKISNFDFTFFGMDLGVVPTMAVNIYLLIPILSGLSALGMSLISMKLSSATTGEDGAAASMNKSMLLMMPLMSVFIAFQVPAGVGVYWLLSNVFSAAQSYILNKIYDPVEMVKKAKEEAAARKEQERKEKIEAKKRMKQGDAAAAEKALTQKEINRMKLAAARKRDAEKYGEEYVEVTDDDLK</sequence>
<feature type="region of interest" description="Disordered" evidence="10">
    <location>
        <begin position="295"/>
        <end position="317"/>
    </location>
</feature>
<comment type="subcellular location">
    <subcellularLocation>
        <location evidence="1">Cell membrane</location>
        <topology evidence="1">Multi-pass membrane protein</topology>
    </subcellularLocation>
    <subcellularLocation>
        <location evidence="9">Membrane</location>
        <topology evidence="9">Multi-pass membrane protein</topology>
    </subcellularLocation>
</comment>
<evidence type="ECO:0000256" key="1">
    <source>
        <dbReference type="ARBA" id="ARBA00004651"/>
    </source>
</evidence>
<evidence type="ECO:0000256" key="5">
    <source>
        <dbReference type="ARBA" id="ARBA00022927"/>
    </source>
</evidence>
<dbReference type="GO" id="GO:0051205">
    <property type="term" value="P:protein insertion into membrane"/>
    <property type="evidence" value="ECO:0007669"/>
    <property type="project" value="TreeGrafter"/>
</dbReference>
<evidence type="ECO:0000256" key="4">
    <source>
        <dbReference type="ARBA" id="ARBA00022692"/>
    </source>
</evidence>
<feature type="transmembrane region" description="Helical" evidence="11">
    <location>
        <begin position="30"/>
        <end position="47"/>
    </location>
</feature>
<feature type="transmembrane region" description="Helical" evidence="11">
    <location>
        <begin position="238"/>
        <end position="262"/>
    </location>
</feature>
<dbReference type="InterPro" id="IPR001708">
    <property type="entry name" value="YidC/ALB3/OXA1/COX18"/>
</dbReference>
<keyword evidence="8" id="KW-0143">Chaperone</keyword>
<keyword evidence="2" id="KW-0813">Transport</keyword>
<dbReference type="GO" id="GO:0032977">
    <property type="term" value="F:membrane insertase activity"/>
    <property type="evidence" value="ECO:0007669"/>
    <property type="project" value="InterPro"/>
</dbReference>
<proteinExistence type="inferred from homology"/>
<keyword evidence="7 11" id="KW-0472">Membrane</keyword>
<evidence type="ECO:0000313" key="13">
    <source>
        <dbReference type="EMBL" id="VYT18368.1"/>
    </source>
</evidence>
<evidence type="ECO:0000256" key="2">
    <source>
        <dbReference type="ARBA" id="ARBA00022448"/>
    </source>
</evidence>
<dbReference type="InterPro" id="IPR028055">
    <property type="entry name" value="YidC/Oxa/ALB_C"/>
</dbReference>
<keyword evidence="5" id="KW-0653">Protein transport</keyword>
<feature type="transmembrane region" description="Helical" evidence="11">
    <location>
        <begin position="195"/>
        <end position="217"/>
    </location>
</feature>
<accession>A0A6N2UL43</accession>
<evidence type="ECO:0000256" key="9">
    <source>
        <dbReference type="RuleBase" id="RU003945"/>
    </source>
</evidence>
<dbReference type="PANTHER" id="PTHR12428:SF65">
    <property type="entry name" value="CYTOCHROME C OXIDASE ASSEMBLY PROTEIN COX18, MITOCHONDRIAL"/>
    <property type="match status" value="1"/>
</dbReference>
<dbReference type="EMBL" id="CACRSL010000003">
    <property type="protein sequence ID" value="VYT18368.1"/>
    <property type="molecule type" value="Genomic_DNA"/>
</dbReference>
<evidence type="ECO:0000256" key="11">
    <source>
        <dbReference type="SAM" id="Phobius"/>
    </source>
</evidence>
<evidence type="ECO:0000256" key="6">
    <source>
        <dbReference type="ARBA" id="ARBA00022989"/>
    </source>
</evidence>
<dbReference type="AlphaFoldDB" id="A0A6N2UL43"/>
<gene>
    <name evidence="13" type="primary">yidC</name>
    <name evidence="13" type="ORF">AULFYP135_02000</name>
</gene>
<feature type="transmembrane region" description="Helical" evidence="11">
    <location>
        <begin position="5"/>
        <end position="24"/>
    </location>
</feature>
<feature type="domain" description="Membrane insertase YidC/Oxa/ALB C-terminal" evidence="12">
    <location>
        <begin position="27"/>
        <end position="276"/>
    </location>
</feature>
<protein>
    <submittedName>
        <fullName evidence="13">Membrane protein insertase YidC</fullName>
    </submittedName>
</protein>
<organism evidence="13">
    <name type="scientific">uncultured Anaerotruncus sp</name>
    <dbReference type="NCBI Taxonomy" id="905011"/>
    <lineage>
        <taxon>Bacteria</taxon>
        <taxon>Bacillati</taxon>
        <taxon>Bacillota</taxon>
        <taxon>Clostridia</taxon>
        <taxon>Eubacteriales</taxon>
        <taxon>Oscillospiraceae</taxon>
        <taxon>Anaerotruncus</taxon>
        <taxon>environmental samples</taxon>
    </lineage>
</organism>
<keyword evidence="4 9" id="KW-0812">Transmembrane</keyword>
<evidence type="ECO:0000256" key="7">
    <source>
        <dbReference type="ARBA" id="ARBA00023136"/>
    </source>
</evidence>
<dbReference type="Pfam" id="PF02096">
    <property type="entry name" value="60KD_IMP"/>
    <property type="match status" value="1"/>
</dbReference>
<evidence type="ECO:0000259" key="12">
    <source>
        <dbReference type="Pfam" id="PF02096"/>
    </source>
</evidence>
<reference evidence="13" key="1">
    <citation type="submission" date="2019-11" db="EMBL/GenBank/DDBJ databases">
        <authorList>
            <person name="Feng L."/>
        </authorList>
    </citation>
    <scope>NUCLEOTIDE SEQUENCE</scope>
    <source>
        <strain evidence="13">AundefinedLFYP135</strain>
    </source>
</reference>